<dbReference type="STRING" id="71139.A0A059C5B2"/>
<evidence type="ECO:0000313" key="3">
    <source>
        <dbReference type="EMBL" id="KCW73537.1"/>
    </source>
</evidence>
<dbReference type="GO" id="GO:0001216">
    <property type="term" value="F:DNA-binding transcription activator activity"/>
    <property type="evidence" value="ECO:0000318"/>
    <property type="project" value="GO_Central"/>
</dbReference>
<evidence type="ECO:0000259" key="2">
    <source>
        <dbReference type="PROSITE" id="PS50891"/>
    </source>
</evidence>
<dbReference type="PANTHER" id="PTHR31301:SF167">
    <property type="entry name" value="LOB DOMAIN-CONTAINING PROTEIN 4"/>
    <property type="match status" value="1"/>
</dbReference>
<dbReference type="GO" id="GO:0005634">
    <property type="term" value="C:nucleus"/>
    <property type="evidence" value="ECO:0000318"/>
    <property type="project" value="GO_Central"/>
</dbReference>
<organism evidence="3">
    <name type="scientific">Eucalyptus grandis</name>
    <name type="common">Flooded gum</name>
    <dbReference type="NCBI Taxonomy" id="71139"/>
    <lineage>
        <taxon>Eukaryota</taxon>
        <taxon>Viridiplantae</taxon>
        <taxon>Streptophyta</taxon>
        <taxon>Embryophyta</taxon>
        <taxon>Tracheophyta</taxon>
        <taxon>Spermatophyta</taxon>
        <taxon>Magnoliopsida</taxon>
        <taxon>eudicotyledons</taxon>
        <taxon>Gunneridae</taxon>
        <taxon>Pentapetalae</taxon>
        <taxon>rosids</taxon>
        <taxon>malvids</taxon>
        <taxon>Myrtales</taxon>
        <taxon>Myrtaceae</taxon>
        <taxon>Myrtoideae</taxon>
        <taxon>Eucalypteae</taxon>
        <taxon>Eucalyptus</taxon>
    </lineage>
</organism>
<dbReference type="InterPro" id="IPR004883">
    <property type="entry name" value="LOB"/>
</dbReference>
<dbReference type="GO" id="GO:0006355">
    <property type="term" value="P:regulation of DNA-templated transcription"/>
    <property type="evidence" value="ECO:0000318"/>
    <property type="project" value="GO_Central"/>
</dbReference>
<dbReference type="OMA" id="MIMKESG"/>
<dbReference type="Pfam" id="PF03195">
    <property type="entry name" value="LOB"/>
    <property type="match status" value="1"/>
</dbReference>
<dbReference type="EMBL" id="KK198757">
    <property type="protein sequence ID" value="KCW73537.1"/>
    <property type="molecule type" value="Genomic_DNA"/>
</dbReference>
<dbReference type="PANTHER" id="PTHR31301">
    <property type="entry name" value="LOB DOMAIN-CONTAINING PROTEIN 4-RELATED"/>
    <property type="match status" value="1"/>
</dbReference>
<dbReference type="AlphaFoldDB" id="A0A059C5B2"/>
<accession>A0A059C5B2</accession>
<protein>
    <recommendedName>
        <fullName evidence="2">LOB domain-containing protein</fullName>
    </recommendedName>
</protein>
<sequence>MKESGGGWKQGMPSPCTLCKLPQRRCAQDCVFAPNCPADEPHKFANVHEVFGASNVNKMFQVTHLISSSV</sequence>
<evidence type="ECO:0000256" key="1">
    <source>
        <dbReference type="ARBA" id="ARBA00005474"/>
    </source>
</evidence>
<dbReference type="PROSITE" id="PS50891">
    <property type="entry name" value="LOB"/>
    <property type="match status" value="1"/>
</dbReference>
<gene>
    <name evidence="3" type="ORF">EUGRSUZ_E02056</name>
</gene>
<proteinExistence type="inferred from homology"/>
<reference evidence="3" key="1">
    <citation type="submission" date="2013-07" db="EMBL/GenBank/DDBJ databases">
        <title>The genome of Eucalyptus grandis.</title>
        <authorList>
            <person name="Schmutz J."/>
            <person name="Hayes R."/>
            <person name="Myburg A."/>
            <person name="Tuskan G."/>
            <person name="Grattapaglia D."/>
            <person name="Rokhsar D.S."/>
        </authorList>
    </citation>
    <scope>NUCLEOTIDE SEQUENCE</scope>
    <source>
        <tissue evidence="3">Leaf extractions</tissue>
    </source>
</reference>
<comment type="similarity">
    <text evidence="1">Belongs to the LOB domain-containing protein family.</text>
</comment>
<dbReference type="GO" id="GO:0009736">
    <property type="term" value="P:cytokinin-activated signaling pathway"/>
    <property type="evidence" value="ECO:0000318"/>
    <property type="project" value="GO_Central"/>
</dbReference>
<dbReference type="Gramene" id="KCW73537">
    <property type="protein sequence ID" value="KCW73537"/>
    <property type="gene ID" value="EUGRSUZ_E02056"/>
</dbReference>
<name>A0A059C5B2_EUCGR</name>
<dbReference type="eggNOG" id="ENOG502S55S">
    <property type="taxonomic scope" value="Eukaryota"/>
</dbReference>
<feature type="domain" description="LOB" evidence="2">
    <location>
        <begin position="14"/>
        <end position="70"/>
    </location>
</feature>
<dbReference type="InParanoid" id="A0A059C5B2"/>